<dbReference type="AlphaFoldDB" id="R1ICU9"/>
<dbReference type="Proteomes" id="UP000014139">
    <property type="component" value="Unassembled WGS sequence"/>
</dbReference>
<dbReference type="RefSeq" id="WP_003055800.1">
    <property type="nucleotide sequence ID" value="NZ_AOUO01000017.1"/>
</dbReference>
<evidence type="ECO:0000313" key="2">
    <source>
        <dbReference type="Proteomes" id="UP000014139"/>
    </source>
</evidence>
<reference evidence="1 2" key="1">
    <citation type="submission" date="2013-02" db="EMBL/GenBank/DDBJ databases">
        <title>Draft genome sequence of Amycolatopsis vancoresmycina strain DSM 44592T.</title>
        <authorList>
            <person name="Kumar S."/>
            <person name="Kaur N."/>
            <person name="Kaur C."/>
            <person name="Raghava G.P.S."/>
            <person name="Mayilraj S."/>
        </authorList>
    </citation>
    <scope>NUCLEOTIDE SEQUENCE [LARGE SCALE GENOMIC DNA]</scope>
    <source>
        <strain evidence="1 2">DSM 44592</strain>
    </source>
</reference>
<protein>
    <submittedName>
        <fullName evidence="1">Uncharacterized protein</fullName>
    </submittedName>
</protein>
<organism evidence="1 2">
    <name type="scientific">Amycolatopsis vancoresmycina DSM 44592</name>
    <dbReference type="NCBI Taxonomy" id="1292037"/>
    <lineage>
        <taxon>Bacteria</taxon>
        <taxon>Bacillati</taxon>
        <taxon>Actinomycetota</taxon>
        <taxon>Actinomycetes</taxon>
        <taxon>Pseudonocardiales</taxon>
        <taxon>Pseudonocardiaceae</taxon>
        <taxon>Amycolatopsis</taxon>
    </lineage>
</organism>
<sequence>MNDTDANMRKLQRLQAEFFDVCRTGQDADDRGHATFLRLSELADEIASIHEEESAEFRRLAGLALDGAMFPEP</sequence>
<comment type="caution">
    <text evidence="1">The sequence shown here is derived from an EMBL/GenBank/DDBJ whole genome shotgun (WGS) entry which is preliminary data.</text>
</comment>
<evidence type="ECO:0000313" key="1">
    <source>
        <dbReference type="EMBL" id="EOD70346.1"/>
    </source>
</evidence>
<dbReference type="PATRIC" id="fig|1292037.4.peg.291"/>
<gene>
    <name evidence="1" type="ORF">H480_01482</name>
</gene>
<proteinExistence type="predicted"/>
<name>R1ICU9_9PSEU</name>
<accession>R1ICU9</accession>
<keyword evidence="2" id="KW-1185">Reference proteome</keyword>
<dbReference type="EMBL" id="AOUO01000017">
    <property type="protein sequence ID" value="EOD70346.1"/>
    <property type="molecule type" value="Genomic_DNA"/>
</dbReference>